<sequence length="475" mass="53117">MWAQQGREGMRDLPWSLCGAASRRILRSALRLRPHEWWWALVGAFSVNSTELTPTPSLPPSSHSMAAPSPKPPTPRRHPPGPSSSTFTRRLHVTRCFPDPPPPASLPPNPVLSLLSAVPDWADAIQERRVRDRRPLYDHAAWREHRTSRRHLRHLLTSLSSRAILSLAPPVSAFTAFAAAIATYNTLLPDYALTASSLPYQLTAPALALLLVFRTEASYARFDEGRKAWMRVLAGAADLAGMLMHHPNNLHTRTGGRQAQADDDPLRRALINYILAFPVALKCHIIFDSDVKGDLQGLLAEDDLNVVLASKHRPRCIIEFISQSLQMLDLDEQKRSIMESKLSCFLEGIGVCEQLMGIPIPLSYTRLTSRFLVLWHLTLPVILWEECKWIVVPATFISAASLFCIEEVGVLIEEPFPMLALDALCKQLHDGIKDVMAVQSSVHLRLVAKTTKDHRGSRCENNGWPNSKREEAKID</sequence>
<name>A0A1Z5SCG1_SORBI</name>
<feature type="region of interest" description="Disordered" evidence="7">
    <location>
        <begin position="52"/>
        <end position="87"/>
    </location>
</feature>
<reference evidence="10" key="2">
    <citation type="journal article" date="2018" name="Plant J.">
        <title>The Sorghum bicolor reference genome: improved assembly, gene annotations, a transcriptome atlas, and signatures of genome organization.</title>
        <authorList>
            <person name="McCormick R.F."/>
            <person name="Truong S.K."/>
            <person name="Sreedasyam A."/>
            <person name="Jenkins J."/>
            <person name="Shu S."/>
            <person name="Sims D."/>
            <person name="Kennedy M."/>
            <person name="Amirebrahimi M."/>
            <person name="Weers B.D."/>
            <person name="McKinley B."/>
            <person name="Mattison A."/>
            <person name="Morishige D.T."/>
            <person name="Grimwood J."/>
            <person name="Schmutz J."/>
            <person name="Mullet J.E."/>
        </authorList>
    </citation>
    <scope>NUCLEOTIDE SEQUENCE [LARGE SCALE GENOMIC DNA]</scope>
    <source>
        <strain evidence="10">cv. BTx623</strain>
    </source>
</reference>
<keyword evidence="2" id="KW-0813">Transport</keyword>
<dbReference type="FunCoup" id="A0A1Z5SCG1">
    <property type="interactions" value="18"/>
</dbReference>
<dbReference type="AlphaFoldDB" id="A0A1Z5SCG1"/>
<dbReference type="OMA" id="AYSVMIH"/>
<proteinExistence type="predicted"/>
<evidence type="ECO:0000256" key="6">
    <source>
        <dbReference type="ARBA" id="ARBA00023136"/>
    </source>
</evidence>
<dbReference type="PANTHER" id="PTHR33281">
    <property type="entry name" value="UPF0187 PROTEIN YNEE"/>
    <property type="match status" value="1"/>
</dbReference>
<dbReference type="eggNOG" id="ENOG502QSQE">
    <property type="taxonomic scope" value="Eukaryota"/>
</dbReference>
<evidence type="ECO:0000256" key="1">
    <source>
        <dbReference type="ARBA" id="ARBA00004141"/>
    </source>
</evidence>
<feature type="transmembrane region" description="Helical" evidence="8">
    <location>
        <begin position="191"/>
        <end position="213"/>
    </location>
</feature>
<keyword evidence="10" id="KW-1185">Reference proteome</keyword>
<keyword evidence="4 8" id="KW-1133">Transmembrane helix</keyword>
<dbReference type="GO" id="GO:0005247">
    <property type="term" value="F:voltage-gated chloride channel activity"/>
    <property type="evidence" value="ECO:0000318"/>
    <property type="project" value="GO_Central"/>
</dbReference>
<accession>A0A1Z5SCG1</accession>
<evidence type="ECO:0000256" key="5">
    <source>
        <dbReference type="ARBA" id="ARBA00023065"/>
    </source>
</evidence>
<organism evidence="9 10">
    <name type="scientific">Sorghum bicolor</name>
    <name type="common">Sorghum</name>
    <name type="synonym">Sorghum vulgare</name>
    <dbReference type="NCBI Taxonomy" id="4558"/>
    <lineage>
        <taxon>Eukaryota</taxon>
        <taxon>Viridiplantae</taxon>
        <taxon>Streptophyta</taxon>
        <taxon>Embryophyta</taxon>
        <taxon>Tracheophyta</taxon>
        <taxon>Spermatophyta</taxon>
        <taxon>Magnoliopsida</taxon>
        <taxon>Liliopsida</taxon>
        <taxon>Poales</taxon>
        <taxon>Poaceae</taxon>
        <taxon>PACMAD clade</taxon>
        <taxon>Panicoideae</taxon>
        <taxon>Andropogonodae</taxon>
        <taxon>Andropogoneae</taxon>
        <taxon>Sorghinae</taxon>
        <taxon>Sorghum</taxon>
    </lineage>
</organism>
<evidence type="ECO:0000256" key="7">
    <source>
        <dbReference type="SAM" id="MobiDB-lite"/>
    </source>
</evidence>
<dbReference type="EMBL" id="CM000760">
    <property type="protein sequence ID" value="OQU93465.1"/>
    <property type="molecule type" value="Genomic_DNA"/>
</dbReference>
<dbReference type="GO" id="GO:0019684">
    <property type="term" value="P:photosynthesis, light reaction"/>
    <property type="evidence" value="ECO:0000318"/>
    <property type="project" value="GO_Central"/>
</dbReference>
<dbReference type="InParanoid" id="A0A1Z5SCG1"/>
<dbReference type="Pfam" id="PF25539">
    <property type="entry name" value="Bestrophin_2"/>
    <property type="match status" value="1"/>
</dbReference>
<evidence type="ECO:0000256" key="4">
    <source>
        <dbReference type="ARBA" id="ARBA00022989"/>
    </source>
</evidence>
<comment type="subcellular location">
    <subcellularLocation>
        <location evidence="1">Membrane</location>
        <topology evidence="1">Multi-pass membrane protein</topology>
    </subcellularLocation>
</comment>
<dbReference type="STRING" id="4558.A0A1Z5SCG1"/>
<feature type="compositionally biased region" description="Low complexity" evidence="7">
    <location>
        <begin position="52"/>
        <end position="68"/>
    </location>
</feature>
<dbReference type="GO" id="GO:0042651">
    <property type="term" value="C:thylakoid membrane"/>
    <property type="evidence" value="ECO:0000318"/>
    <property type="project" value="GO_Central"/>
</dbReference>
<feature type="region of interest" description="Disordered" evidence="7">
    <location>
        <begin position="455"/>
        <end position="475"/>
    </location>
</feature>
<keyword evidence="5" id="KW-0406">Ion transport</keyword>
<reference evidence="9 10" key="1">
    <citation type="journal article" date="2009" name="Nature">
        <title>The Sorghum bicolor genome and the diversification of grasses.</title>
        <authorList>
            <person name="Paterson A.H."/>
            <person name="Bowers J.E."/>
            <person name="Bruggmann R."/>
            <person name="Dubchak I."/>
            <person name="Grimwood J."/>
            <person name="Gundlach H."/>
            <person name="Haberer G."/>
            <person name="Hellsten U."/>
            <person name="Mitros T."/>
            <person name="Poliakov A."/>
            <person name="Schmutz J."/>
            <person name="Spannagl M."/>
            <person name="Tang H."/>
            <person name="Wang X."/>
            <person name="Wicker T."/>
            <person name="Bharti A.K."/>
            <person name="Chapman J."/>
            <person name="Feltus F.A."/>
            <person name="Gowik U."/>
            <person name="Grigoriev I.V."/>
            <person name="Lyons E."/>
            <person name="Maher C.A."/>
            <person name="Martis M."/>
            <person name="Narechania A."/>
            <person name="Otillar R.P."/>
            <person name="Penning B.W."/>
            <person name="Salamov A.A."/>
            <person name="Wang Y."/>
            <person name="Zhang L."/>
            <person name="Carpita N.C."/>
            <person name="Freeling M."/>
            <person name="Gingle A.R."/>
            <person name="Hash C.T."/>
            <person name="Keller B."/>
            <person name="Klein P."/>
            <person name="Kresovich S."/>
            <person name="McCann M.C."/>
            <person name="Ming R."/>
            <person name="Peterson D.G."/>
            <person name="Mehboob-ur-Rahman"/>
            <person name="Ware D."/>
            <person name="Westhoff P."/>
            <person name="Mayer K.F."/>
            <person name="Messing J."/>
            <person name="Rokhsar D.S."/>
        </authorList>
    </citation>
    <scope>NUCLEOTIDE SEQUENCE [LARGE SCALE GENOMIC DNA]</scope>
    <source>
        <strain evidence="10">cv. BTx623</strain>
    </source>
</reference>
<feature type="transmembrane region" description="Helical" evidence="8">
    <location>
        <begin position="163"/>
        <end position="185"/>
    </location>
</feature>
<evidence type="ECO:0000256" key="8">
    <source>
        <dbReference type="SAM" id="Phobius"/>
    </source>
</evidence>
<evidence type="ECO:0000256" key="2">
    <source>
        <dbReference type="ARBA" id="ARBA00022448"/>
    </source>
</evidence>
<dbReference type="PANTHER" id="PTHR33281:SF1">
    <property type="entry name" value="VOLTAGE-DEPENDENT CHLORIDE CHANNEL 1, CHLOROPLASTIC"/>
    <property type="match status" value="1"/>
</dbReference>
<dbReference type="Gramene" id="OQU93465">
    <property type="protein sequence ID" value="OQU93465"/>
    <property type="gene ID" value="SORBI_3001G540600"/>
</dbReference>
<dbReference type="InterPro" id="IPR044669">
    <property type="entry name" value="YneE/VCCN1/2-like"/>
</dbReference>
<evidence type="ECO:0000313" key="10">
    <source>
        <dbReference type="Proteomes" id="UP000000768"/>
    </source>
</evidence>
<evidence type="ECO:0000256" key="3">
    <source>
        <dbReference type="ARBA" id="ARBA00022692"/>
    </source>
</evidence>
<protein>
    <submittedName>
        <fullName evidence="9">Uncharacterized protein</fullName>
    </submittedName>
</protein>
<keyword evidence="3 8" id="KW-0812">Transmembrane</keyword>
<evidence type="ECO:0000313" key="9">
    <source>
        <dbReference type="EMBL" id="OQU93465.1"/>
    </source>
</evidence>
<keyword evidence="6 8" id="KW-0472">Membrane</keyword>
<dbReference type="Proteomes" id="UP000000768">
    <property type="component" value="Chromosome 1"/>
</dbReference>
<gene>
    <name evidence="9" type="ORF">SORBI_3001G540600</name>
</gene>